<dbReference type="InterPro" id="IPR013840">
    <property type="entry name" value="DNAligase_N"/>
</dbReference>
<gene>
    <name evidence="14" type="primary">ligA</name>
    <name evidence="17" type="ORF">CLV83_1963</name>
</gene>
<dbReference type="Gene3D" id="2.40.50.140">
    <property type="entry name" value="Nucleic acid-binding proteins"/>
    <property type="match status" value="1"/>
</dbReference>
<keyword evidence="18" id="KW-1185">Reference proteome</keyword>
<keyword evidence="10 14" id="KW-0520">NAD</keyword>
<dbReference type="InterPro" id="IPR004150">
    <property type="entry name" value="NAD_DNA_ligase_OB"/>
</dbReference>
<dbReference type="SMART" id="SM00292">
    <property type="entry name" value="BRCT"/>
    <property type="match status" value="1"/>
</dbReference>
<feature type="binding site" evidence="14">
    <location>
        <position position="139"/>
    </location>
    <ligand>
        <name>NAD(+)</name>
        <dbReference type="ChEBI" id="CHEBI:57540"/>
    </ligand>
</feature>
<keyword evidence="9 14" id="KW-0460">Magnesium</keyword>
<dbReference type="PANTHER" id="PTHR23389">
    <property type="entry name" value="CHROMOSOME TRANSMISSION FIDELITY FACTOR 18"/>
    <property type="match status" value="1"/>
</dbReference>
<dbReference type="InterPro" id="IPR012340">
    <property type="entry name" value="NA-bd_OB-fold"/>
</dbReference>
<dbReference type="Gene3D" id="3.30.470.30">
    <property type="entry name" value="DNA ligase/mRNA capping enzyme"/>
    <property type="match status" value="1"/>
</dbReference>
<dbReference type="InterPro" id="IPR036420">
    <property type="entry name" value="BRCT_dom_sf"/>
</dbReference>
<feature type="binding site" evidence="14">
    <location>
        <begin position="33"/>
        <end position="37"/>
    </location>
    <ligand>
        <name>NAD(+)</name>
        <dbReference type="ChEBI" id="CHEBI:57540"/>
    </ligand>
</feature>
<dbReference type="GO" id="GO:0003911">
    <property type="term" value="F:DNA ligase (NAD+) activity"/>
    <property type="evidence" value="ECO:0007669"/>
    <property type="project" value="UniProtKB-UniRule"/>
</dbReference>
<dbReference type="FunFam" id="1.10.150.20:FF:000007">
    <property type="entry name" value="DNA ligase"/>
    <property type="match status" value="1"/>
</dbReference>
<comment type="cofactor">
    <cofactor evidence="14">
        <name>Mg(2+)</name>
        <dbReference type="ChEBI" id="CHEBI:18420"/>
    </cofactor>
    <cofactor evidence="14">
        <name>Mn(2+)</name>
        <dbReference type="ChEBI" id="CHEBI:29035"/>
    </cofactor>
</comment>
<evidence type="ECO:0000256" key="11">
    <source>
        <dbReference type="ARBA" id="ARBA00023204"/>
    </source>
</evidence>
<keyword evidence="5 14" id="KW-0235">DNA replication</keyword>
<dbReference type="FunFam" id="2.40.50.140:FF:000012">
    <property type="entry name" value="DNA ligase"/>
    <property type="match status" value="1"/>
</dbReference>
<dbReference type="InterPro" id="IPR033136">
    <property type="entry name" value="DNA_ligase_CS"/>
</dbReference>
<evidence type="ECO:0000256" key="4">
    <source>
        <dbReference type="ARBA" id="ARBA00022598"/>
    </source>
</evidence>
<dbReference type="Pfam" id="PF12826">
    <property type="entry name" value="HHH_2"/>
    <property type="match status" value="2"/>
</dbReference>
<feature type="binding site" evidence="14">
    <location>
        <position position="413"/>
    </location>
    <ligand>
        <name>Zn(2+)</name>
        <dbReference type="ChEBI" id="CHEBI:29105"/>
    </ligand>
</feature>
<feature type="binding site" evidence="14">
    <location>
        <position position="293"/>
    </location>
    <ligand>
        <name>NAD(+)</name>
        <dbReference type="ChEBI" id="CHEBI:57540"/>
    </ligand>
</feature>
<evidence type="ECO:0000256" key="2">
    <source>
        <dbReference type="ARBA" id="ARBA00012722"/>
    </source>
</evidence>
<keyword evidence="4 14" id="KW-0436">Ligase</keyword>
<feature type="active site" description="N6-AMP-lysine intermediate" evidence="14">
    <location>
        <position position="118"/>
    </location>
</feature>
<dbReference type="RefSeq" id="WP_132291130.1">
    <property type="nucleotide sequence ID" value="NZ_SMFU01000008.1"/>
</dbReference>
<dbReference type="Proteomes" id="UP000294546">
    <property type="component" value="Unassembled WGS sequence"/>
</dbReference>
<dbReference type="GO" id="GO:0005829">
    <property type="term" value="C:cytosol"/>
    <property type="evidence" value="ECO:0007669"/>
    <property type="project" value="TreeGrafter"/>
</dbReference>
<dbReference type="PROSITE" id="PS01055">
    <property type="entry name" value="DNA_LIGASE_N1"/>
    <property type="match status" value="1"/>
</dbReference>
<dbReference type="PIRSF" id="PIRSF001604">
    <property type="entry name" value="LigA"/>
    <property type="match status" value="1"/>
</dbReference>
<dbReference type="InterPro" id="IPR001679">
    <property type="entry name" value="DNA_ligase"/>
</dbReference>
<dbReference type="SUPFAM" id="SSF56091">
    <property type="entry name" value="DNA ligase/mRNA capping enzyme, catalytic domain"/>
    <property type="match status" value="1"/>
</dbReference>
<dbReference type="SUPFAM" id="SSF50249">
    <property type="entry name" value="Nucleic acid-binding proteins"/>
    <property type="match status" value="1"/>
</dbReference>
<dbReference type="PROSITE" id="PS01056">
    <property type="entry name" value="DNA_LIGASE_N2"/>
    <property type="match status" value="1"/>
</dbReference>
<dbReference type="GO" id="GO:0046872">
    <property type="term" value="F:metal ion binding"/>
    <property type="evidence" value="ECO:0007669"/>
    <property type="project" value="UniProtKB-KW"/>
</dbReference>
<evidence type="ECO:0000256" key="6">
    <source>
        <dbReference type="ARBA" id="ARBA00022723"/>
    </source>
</evidence>
<keyword evidence="8 14" id="KW-0862">Zinc</keyword>
<organism evidence="17 18">
    <name type="scientific">Marinobacterium mangrovicola</name>
    <dbReference type="NCBI Taxonomy" id="1476959"/>
    <lineage>
        <taxon>Bacteria</taxon>
        <taxon>Pseudomonadati</taxon>
        <taxon>Pseudomonadota</taxon>
        <taxon>Gammaproteobacteria</taxon>
        <taxon>Oceanospirillales</taxon>
        <taxon>Oceanospirillaceae</taxon>
        <taxon>Marinobacterium</taxon>
    </lineage>
</organism>
<dbReference type="CDD" id="cd00114">
    <property type="entry name" value="LIGANc"/>
    <property type="match status" value="1"/>
</dbReference>
<dbReference type="InterPro" id="IPR041663">
    <property type="entry name" value="DisA/LigA_HHH"/>
</dbReference>
<dbReference type="InterPro" id="IPR013839">
    <property type="entry name" value="DNAligase_adenylation"/>
</dbReference>
<evidence type="ECO:0000259" key="16">
    <source>
        <dbReference type="PROSITE" id="PS50172"/>
    </source>
</evidence>
<dbReference type="NCBIfam" id="NF005932">
    <property type="entry name" value="PRK07956.1"/>
    <property type="match status" value="1"/>
</dbReference>
<dbReference type="NCBIfam" id="TIGR00575">
    <property type="entry name" value="dnlj"/>
    <property type="match status" value="1"/>
</dbReference>
<evidence type="ECO:0000256" key="8">
    <source>
        <dbReference type="ARBA" id="ARBA00022833"/>
    </source>
</evidence>
<accession>A0A4V2PDZ9</accession>
<feature type="domain" description="BRCT" evidence="16">
    <location>
        <begin position="700"/>
        <end position="777"/>
    </location>
</feature>
<dbReference type="Gene3D" id="1.10.150.20">
    <property type="entry name" value="5' to 3' exonuclease, C-terminal subdomain"/>
    <property type="match status" value="3"/>
</dbReference>
<evidence type="ECO:0000256" key="9">
    <source>
        <dbReference type="ARBA" id="ARBA00022842"/>
    </source>
</evidence>
<feature type="binding site" evidence="14">
    <location>
        <position position="317"/>
    </location>
    <ligand>
        <name>NAD(+)</name>
        <dbReference type="ChEBI" id="CHEBI:57540"/>
    </ligand>
</feature>
<dbReference type="CDD" id="cd17748">
    <property type="entry name" value="BRCT_DNA_ligase_like"/>
    <property type="match status" value="1"/>
</dbReference>
<dbReference type="Pfam" id="PF00533">
    <property type="entry name" value="BRCT"/>
    <property type="match status" value="1"/>
</dbReference>
<evidence type="ECO:0000256" key="7">
    <source>
        <dbReference type="ARBA" id="ARBA00022763"/>
    </source>
</evidence>
<dbReference type="InterPro" id="IPR003583">
    <property type="entry name" value="Hlx-hairpin-Hlx_DNA-bd_motif"/>
</dbReference>
<sequence>MSTSAPERIQTLREQIDTHNHRYYVLDEPSIPDAEYDRLFRELRALEDEHPELVTPDSPTQRVGAKPKGGFAEVTHELPMLSLDNAFSEEELRAFVKRIADRLSGVDGSTLEFACEPKLDGLAISLLYEDGILVRGATRGDGYTGEDITLNVRTIANIPLKLRGSGWPQRLEVRGEVYMPKAGFEELNERARARDEKTFVNPRNAAAGSLRQLDPKITAQRPLEFCSYSTGIVEGGELPDSHSETLRQLREWGLKINPEMRLVTGADGCLEYYRDMEQKRGGLAYDIDGLVFKVDSREVQQELGFVARAPRWAIAHKFPAQEEITRLNDVEFQVGRTGAVTPVARLEPVFVGGVTVSNATLHNMDEIARLDVKIGDYVMVRRAGDVIPQIVKVVTDKPRGEKPVQVPEHCPVCGSDIERTQLIKHGKSGAQVSEGAIYRCVGRLSCEAQLKQALFHFGSRKAMDIDGLGEKNIEQLVDQELVRSPADLFRLTARDLLRLEGFAQLSSENLVAAIDQRRQISLERFIYALGIPEVGEETARTLANSLGSLSNIRKALPQVLATLKDIGLTVAHEIHIFMQDDHNQQVIDDLLSLGVEPKESGQVSPALVGSVAFGALIDSLGIFRVGRKGADNLAAHFGNLQALLEASEETLATVSGLSTQARQNVFEYLQSEANRRKLIDTEQQLREFGMHWECEPEESAESLPLDGETWVLTGAMERLTRDEAKVRLQALGAKVAGSVSAKTSALVAGEKAGSKLAKAEQLGIRILNEAQLIELLEAEGQGL</sequence>
<comment type="caution">
    <text evidence="14">Lacks conserved residue(s) required for the propagation of feature annotation.</text>
</comment>
<dbReference type="AlphaFoldDB" id="A0A4V2PDZ9"/>
<dbReference type="SMART" id="SM00278">
    <property type="entry name" value="HhH1"/>
    <property type="match status" value="4"/>
</dbReference>
<dbReference type="SUPFAM" id="SSF52113">
    <property type="entry name" value="BRCT domain"/>
    <property type="match status" value="1"/>
</dbReference>
<dbReference type="PANTHER" id="PTHR23389:SF9">
    <property type="entry name" value="DNA LIGASE"/>
    <property type="match status" value="1"/>
</dbReference>
<feature type="binding site" evidence="14">
    <location>
        <position position="116"/>
    </location>
    <ligand>
        <name>NAD(+)</name>
        <dbReference type="ChEBI" id="CHEBI:57540"/>
    </ligand>
</feature>
<evidence type="ECO:0000256" key="13">
    <source>
        <dbReference type="ARBA" id="ARBA00060881"/>
    </source>
</evidence>
<evidence type="ECO:0000256" key="10">
    <source>
        <dbReference type="ARBA" id="ARBA00023027"/>
    </source>
</evidence>
<comment type="catalytic activity">
    <reaction evidence="12 14 15">
        <text>NAD(+) + (deoxyribonucleotide)n-3'-hydroxyl + 5'-phospho-(deoxyribonucleotide)m = (deoxyribonucleotide)n+m + AMP + beta-nicotinamide D-nucleotide.</text>
        <dbReference type="EC" id="6.5.1.2"/>
    </reaction>
</comment>
<evidence type="ECO:0000313" key="18">
    <source>
        <dbReference type="Proteomes" id="UP000294546"/>
    </source>
</evidence>
<dbReference type="GO" id="GO:0003677">
    <property type="term" value="F:DNA binding"/>
    <property type="evidence" value="ECO:0007669"/>
    <property type="project" value="InterPro"/>
</dbReference>
<dbReference type="GO" id="GO:0006281">
    <property type="term" value="P:DNA repair"/>
    <property type="evidence" value="ECO:0007669"/>
    <property type="project" value="UniProtKB-KW"/>
</dbReference>
<evidence type="ECO:0000256" key="12">
    <source>
        <dbReference type="ARBA" id="ARBA00034005"/>
    </source>
</evidence>
<dbReference type="Gene3D" id="1.10.287.610">
    <property type="entry name" value="Helix hairpin bin"/>
    <property type="match status" value="1"/>
</dbReference>
<dbReference type="Gene3D" id="6.20.10.30">
    <property type="match status" value="1"/>
</dbReference>
<dbReference type="Pfam" id="PF03120">
    <property type="entry name" value="OB_DNA_ligase"/>
    <property type="match status" value="1"/>
</dbReference>
<dbReference type="EC" id="6.5.1.2" evidence="2 14"/>
<dbReference type="FunFam" id="3.30.470.30:FF:000001">
    <property type="entry name" value="DNA ligase"/>
    <property type="match status" value="1"/>
</dbReference>
<feature type="binding site" evidence="14">
    <location>
        <begin position="82"/>
        <end position="83"/>
    </location>
    <ligand>
        <name>NAD(+)</name>
        <dbReference type="ChEBI" id="CHEBI:57540"/>
    </ligand>
</feature>
<dbReference type="GO" id="GO:0006260">
    <property type="term" value="P:DNA replication"/>
    <property type="evidence" value="ECO:0007669"/>
    <property type="project" value="UniProtKB-KW"/>
</dbReference>
<evidence type="ECO:0000313" key="17">
    <source>
        <dbReference type="EMBL" id="TCK07106.1"/>
    </source>
</evidence>
<dbReference type="FunFam" id="1.10.287.610:FF:000002">
    <property type="entry name" value="DNA ligase"/>
    <property type="match status" value="1"/>
</dbReference>
<dbReference type="OrthoDB" id="9759736at2"/>
<protein>
    <recommendedName>
        <fullName evidence="3 14">DNA ligase</fullName>
        <ecNumber evidence="2 14">6.5.1.2</ecNumber>
    </recommendedName>
    <alternativeName>
        <fullName evidence="14">Polydeoxyribonucleotide synthase [NAD(+)]</fullName>
    </alternativeName>
</protein>
<feature type="binding site" evidence="14">
    <location>
        <position position="176"/>
    </location>
    <ligand>
        <name>NAD(+)</name>
        <dbReference type="ChEBI" id="CHEBI:57540"/>
    </ligand>
</feature>
<evidence type="ECO:0000256" key="1">
    <source>
        <dbReference type="ARBA" id="ARBA00004067"/>
    </source>
</evidence>
<dbReference type="Gene3D" id="3.40.50.10190">
    <property type="entry name" value="BRCT domain"/>
    <property type="match status" value="1"/>
</dbReference>
<name>A0A4V2PDZ9_9GAMM</name>
<feature type="binding site" evidence="14">
    <location>
        <position position="446"/>
    </location>
    <ligand>
        <name>Zn(2+)</name>
        <dbReference type="ChEBI" id="CHEBI:29105"/>
    </ligand>
</feature>
<dbReference type="HAMAP" id="MF_01588">
    <property type="entry name" value="DNA_ligase_A"/>
    <property type="match status" value="1"/>
</dbReference>
<dbReference type="Pfam" id="PF01653">
    <property type="entry name" value="DNA_ligase_aden"/>
    <property type="match status" value="1"/>
</dbReference>
<keyword evidence="14" id="KW-0464">Manganese</keyword>
<dbReference type="SUPFAM" id="SSF47781">
    <property type="entry name" value="RuvA domain 2-like"/>
    <property type="match status" value="2"/>
</dbReference>
<dbReference type="PROSITE" id="PS50172">
    <property type="entry name" value="BRCT"/>
    <property type="match status" value="1"/>
</dbReference>
<comment type="similarity">
    <text evidence="13 14">Belongs to the NAD-dependent DNA ligase family. LigA subfamily.</text>
</comment>
<dbReference type="InterPro" id="IPR018239">
    <property type="entry name" value="DNA_ligase_AS"/>
</dbReference>
<feature type="binding site" evidence="14">
    <location>
        <position position="410"/>
    </location>
    <ligand>
        <name>Zn(2+)</name>
        <dbReference type="ChEBI" id="CHEBI:29105"/>
    </ligand>
</feature>
<dbReference type="InterPro" id="IPR010994">
    <property type="entry name" value="RuvA_2-like"/>
</dbReference>
<proteinExistence type="inferred from homology"/>
<dbReference type="EMBL" id="SMFU01000008">
    <property type="protein sequence ID" value="TCK07106.1"/>
    <property type="molecule type" value="Genomic_DNA"/>
</dbReference>
<comment type="function">
    <text evidence="1 14">DNA ligase that catalyzes the formation of phosphodiester linkages between 5'-phosphoryl and 3'-hydroxyl groups in double-stranded DNA using NAD as a coenzyme and as the energy source for the reaction. It is essential for DNA replication and repair of damaged DNA.</text>
</comment>
<keyword evidence="7 14" id="KW-0227">DNA damage</keyword>
<reference evidence="17 18" key="1">
    <citation type="submission" date="2019-03" db="EMBL/GenBank/DDBJ databases">
        <title>Genomic Encyclopedia of Archaeal and Bacterial Type Strains, Phase II (KMG-II): from individual species to whole genera.</title>
        <authorList>
            <person name="Goeker M."/>
        </authorList>
    </citation>
    <scope>NUCLEOTIDE SEQUENCE [LARGE SCALE GENOMIC DNA]</scope>
    <source>
        <strain evidence="17 18">DSM 27697</strain>
    </source>
</reference>
<dbReference type="InterPro" id="IPR001357">
    <property type="entry name" value="BRCT_dom"/>
</dbReference>
<dbReference type="SMART" id="SM00532">
    <property type="entry name" value="LIGANc"/>
    <property type="match status" value="1"/>
</dbReference>
<comment type="caution">
    <text evidence="17">The sequence shown here is derived from an EMBL/GenBank/DDBJ whole genome shotgun (WGS) entry which is preliminary data.</text>
</comment>
<keyword evidence="6 14" id="KW-0479">Metal-binding</keyword>
<evidence type="ECO:0000256" key="3">
    <source>
        <dbReference type="ARBA" id="ARBA00013308"/>
    </source>
</evidence>
<evidence type="ECO:0000256" key="5">
    <source>
        <dbReference type="ARBA" id="ARBA00022705"/>
    </source>
</evidence>
<evidence type="ECO:0000256" key="15">
    <source>
        <dbReference type="RuleBase" id="RU000618"/>
    </source>
</evidence>
<evidence type="ECO:0000256" key="14">
    <source>
        <dbReference type="HAMAP-Rule" id="MF_01588"/>
    </source>
</evidence>
<keyword evidence="11 14" id="KW-0234">DNA repair</keyword>